<dbReference type="PANTHER" id="PTHR31170:SF9">
    <property type="entry name" value="PROTEIN, PUTATIVE (DUF247)-RELATED"/>
    <property type="match status" value="1"/>
</dbReference>
<evidence type="ECO:0000313" key="2">
    <source>
        <dbReference type="EMBL" id="ESW06495.1"/>
    </source>
</evidence>
<accession>V7AMJ6</accession>
<dbReference type="OMA" id="CHYPYET"/>
<gene>
    <name evidence="2" type="ORF">PHAVU_010G052700g</name>
</gene>
<dbReference type="STRING" id="3885.V7AMJ6"/>
<dbReference type="EMBL" id="CM002297">
    <property type="protein sequence ID" value="ESW06495.1"/>
    <property type="molecule type" value="Genomic_DNA"/>
</dbReference>
<evidence type="ECO:0000256" key="1">
    <source>
        <dbReference type="SAM" id="Phobius"/>
    </source>
</evidence>
<keyword evidence="1" id="KW-0812">Transmembrane</keyword>
<dbReference type="Pfam" id="PF03140">
    <property type="entry name" value="DUF247"/>
    <property type="match status" value="1"/>
</dbReference>
<reference evidence="3" key="1">
    <citation type="journal article" date="2014" name="Nat. Genet.">
        <title>A reference genome for common bean and genome-wide analysis of dual domestications.</title>
        <authorList>
            <person name="Schmutz J."/>
            <person name="McClean P.E."/>
            <person name="Mamidi S."/>
            <person name="Wu G.A."/>
            <person name="Cannon S.B."/>
            <person name="Grimwood J."/>
            <person name="Jenkins J."/>
            <person name="Shu S."/>
            <person name="Song Q."/>
            <person name="Chavarro C."/>
            <person name="Torres-Torres M."/>
            <person name="Geffroy V."/>
            <person name="Moghaddam S.M."/>
            <person name="Gao D."/>
            <person name="Abernathy B."/>
            <person name="Barry K."/>
            <person name="Blair M."/>
            <person name="Brick M.A."/>
            <person name="Chovatia M."/>
            <person name="Gepts P."/>
            <person name="Goodstein D.M."/>
            <person name="Gonzales M."/>
            <person name="Hellsten U."/>
            <person name="Hyten D.L."/>
            <person name="Jia G."/>
            <person name="Kelly J.D."/>
            <person name="Kudrna D."/>
            <person name="Lee R."/>
            <person name="Richard M.M."/>
            <person name="Miklas P.N."/>
            <person name="Osorno J.M."/>
            <person name="Rodrigues J."/>
            <person name="Thareau V."/>
            <person name="Urrea C.A."/>
            <person name="Wang M."/>
            <person name="Yu Y."/>
            <person name="Zhang M."/>
            <person name="Wing R.A."/>
            <person name="Cregan P.B."/>
            <person name="Rokhsar D.S."/>
            <person name="Jackson S.A."/>
        </authorList>
    </citation>
    <scope>NUCLEOTIDE SEQUENCE [LARGE SCALE GENOMIC DNA]</scope>
    <source>
        <strain evidence="3">cv. G19833</strain>
    </source>
</reference>
<dbReference type="Proteomes" id="UP000000226">
    <property type="component" value="Chromosome 10"/>
</dbReference>
<organism evidence="2 3">
    <name type="scientific">Phaseolus vulgaris</name>
    <name type="common">Kidney bean</name>
    <name type="synonym">French bean</name>
    <dbReference type="NCBI Taxonomy" id="3885"/>
    <lineage>
        <taxon>Eukaryota</taxon>
        <taxon>Viridiplantae</taxon>
        <taxon>Streptophyta</taxon>
        <taxon>Embryophyta</taxon>
        <taxon>Tracheophyta</taxon>
        <taxon>Spermatophyta</taxon>
        <taxon>Magnoliopsida</taxon>
        <taxon>eudicotyledons</taxon>
        <taxon>Gunneridae</taxon>
        <taxon>Pentapetalae</taxon>
        <taxon>rosids</taxon>
        <taxon>fabids</taxon>
        <taxon>Fabales</taxon>
        <taxon>Fabaceae</taxon>
        <taxon>Papilionoideae</taxon>
        <taxon>50 kb inversion clade</taxon>
        <taxon>NPAAA clade</taxon>
        <taxon>indigoferoid/millettioid clade</taxon>
        <taxon>Phaseoleae</taxon>
        <taxon>Phaseolus</taxon>
    </lineage>
</organism>
<proteinExistence type="predicted"/>
<feature type="transmembrane region" description="Helical" evidence="1">
    <location>
        <begin position="433"/>
        <end position="454"/>
    </location>
</feature>
<dbReference type="PANTHER" id="PTHR31170">
    <property type="entry name" value="BNAC04G53230D PROTEIN"/>
    <property type="match status" value="1"/>
</dbReference>
<dbReference type="OrthoDB" id="591587at2759"/>
<dbReference type="AlphaFoldDB" id="V7AMJ6"/>
<dbReference type="eggNOG" id="ENOG502SHTU">
    <property type="taxonomic scope" value="Eukaryota"/>
</dbReference>
<dbReference type="Gramene" id="ESW06495">
    <property type="protein sequence ID" value="ESW06495"/>
    <property type="gene ID" value="PHAVU_010G052700g"/>
</dbReference>
<name>V7AMJ6_PHAVU</name>
<keyword evidence="1" id="KW-1133">Transmembrane helix</keyword>
<sequence length="463" mass="54315">MVHDVASSSSQPKFAEMVKHVIDIGVPEELRLSDRSNLREVNKDAYTPECISIGPIHLGKQGLETMQEYKLRYMKFFWNRVSNEPFMQSYKHYLEDKEQDIRRCYLEKFTDKLPTEKFVDMMLLDAVFIMELFLRNYELKSQSSTHEQKRDDLIMKQFCLARNIARDLILLENQIPFFVLVELYETVVLHNQCKEHHISFVNLALKYFEFYDPHVSSSVENGLICSSKETCKPKSEGNHAHFTDLIRFSYLPTKKQQKEASHILRTATKLQDSGVYFEKGDGKRKLLDITFEKKQILSLCLCLGFLQCMNHFKARFRIPQLKVDHNTECLLRNLIAFEQCHYPEETYICNYVSLIDSLIHTQLDVELLVEKEVIVHELGSHKDVASLVNGLCKHVVTNSSTCYFETINDLNQHYKNKWYHTMASLRLVYFRDLWRASSTVVGIAVLIFAVFQFIRALRLLYKI</sequence>
<dbReference type="InterPro" id="IPR004158">
    <property type="entry name" value="DUF247_pln"/>
</dbReference>
<evidence type="ECO:0000313" key="3">
    <source>
        <dbReference type="Proteomes" id="UP000000226"/>
    </source>
</evidence>
<keyword evidence="1" id="KW-0472">Membrane</keyword>
<keyword evidence="3" id="KW-1185">Reference proteome</keyword>
<protein>
    <submittedName>
        <fullName evidence="2">Uncharacterized protein</fullName>
    </submittedName>
</protein>